<keyword evidence="22" id="KW-0547">Nucleotide-binding</keyword>
<evidence type="ECO:0000259" key="24">
    <source>
        <dbReference type="SMART" id="SM00846"/>
    </source>
</evidence>
<evidence type="ECO:0000256" key="19">
    <source>
        <dbReference type="ARBA" id="ARBA00046997"/>
    </source>
</evidence>
<dbReference type="Pfam" id="PF00044">
    <property type="entry name" value="Gp_dh_N"/>
    <property type="match status" value="1"/>
</dbReference>
<comment type="catalytic activity">
    <reaction evidence="21">
        <text>S-nitroso-L-cysteinyl-[GAPDH] + L-cysteinyl-[protein] = L-cysteinyl-[GAPDH] + S-nitroso-L-cysteinyl-[protein]</text>
        <dbReference type="Rhea" id="RHEA:66684"/>
        <dbReference type="Rhea" id="RHEA-COMP:10131"/>
        <dbReference type="Rhea" id="RHEA-COMP:17089"/>
        <dbReference type="Rhea" id="RHEA-COMP:17090"/>
        <dbReference type="Rhea" id="RHEA-COMP:17091"/>
        <dbReference type="ChEBI" id="CHEBI:29950"/>
        <dbReference type="ChEBI" id="CHEBI:149494"/>
    </reaction>
    <physiologicalReaction direction="left-to-right" evidence="21">
        <dbReference type="Rhea" id="RHEA:66685"/>
    </physiologicalReaction>
</comment>
<reference evidence="25 26" key="1">
    <citation type="journal article" date="2020" name="Mol. Biol. Evol.">
        <title>Interspecific Gene Flow and the Evolution of Specialization in Black and White Rhinoceros.</title>
        <authorList>
            <person name="Moodley Y."/>
            <person name="Westbury M.V."/>
            <person name="Russo I.M."/>
            <person name="Gopalakrishnan S."/>
            <person name="Rakotoarivelo A."/>
            <person name="Olsen R.A."/>
            <person name="Prost S."/>
            <person name="Tunstall T."/>
            <person name="Ryder O.A."/>
            <person name="Dalen L."/>
            <person name="Bruford M.W."/>
        </authorList>
    </citation>
    <scope>NUCLEOTIDE SEQUENCE [LARGE SCALE GENOMIC DNA]</scope>
    <source>
        <strain evidence="25">SBR-YM</strain>
        <tissue evidence="25">Skin</tissue>
    </source>
</reference>
<name>A0A7J7FBH0_DICBM</name>
<dbReference type="InterPro" id="IPR020829">
    <property type="entry name" value="GlycerAld_3-P_DH_cat"/>
</dbReference>
<keyword evidence="11" id="KW-0702">S-nitrosylation</keyword>
<dbReference type="Pfam" id="PF02800">
    <property type="entry name" value="Gp_dh_C"/>
    <property type="match status" value="1"/>
</dbReference>
<keyword evidence="13" id="KW-0560">Oxidoreductase</keyword>
<dbReference type="GO" id="GO:0016740">
    <property type="term" value="F:transferase activity"/>
    <property type="evidence" value="ECO:0007669"/>
    <property type="project" value="UniProtKB-KW"/>
</dbReference>
<organism evidence="25 26">
    <name type="scientific">Diceros bicornis minor</name>
    <name type="common">South-central black rhinoceros</name>
    <dbReference type="NCBI Taxonomy" id="77932"/>
    <lineage>
        <taxon>Eukaryota</taxon>
        <taxon>Metazoa</taxon>
        <taxon>Chordata</taxon>
        <taxon>Craniata</taxon>
        <taxon>Vertebrata</taxon>
        <taxon>Euteleostomi</taxon>
        <taxon>Mammalia</taxon>
        <taxon>Eutheria</taxon>
        <taxon>Laurasiatheria</taxon>
        <taxon>Perissodactyla</taxon>
        <taxon>Rhinocerotidae</taxon>
        <taxon>Diceros</taxon>
    </lineage>
</organism>
<proteinExistence type="inferred from homology"/>
<dbReference type="Gene3D" id="3.30.360.10">
    <property type="entry name" value="Dihydrodipicolinate Reductase, domain 2"/>
    <property type="match status" value="1"/>
</dbReference>
<evidence type="ECO:0000313" key="25">
    <source>
        <dbReference type="EMBL" id="KAF5925360.1"/>
    </source>
</evidence>
<keyword evidence="12" id="KW-0810">Translation regulation</keyword>
<dbReference type="GO" id="GO:0005634">
    <property type="term" value="C:nucleus"/>
    <property type="evidence" value="ECO:0007669"/>
    <property type="project" value="UniProtKB-SubCell"/>
</dbReference>
<evidence type="ECO:0000256" key="23">
    <source>
        <dbReference type="RuleBase" id="RU000397"/>
    </source>
</evidence>
<evidence type="ECO:0000256" key="9">
    <source>
        <dbReference type="ARBA" id="ARBA00022679"/>
    </source>
</evidence>
<dbReference type="SMART" id="SM00846">
    <property type="entry name" value="Gp_dh_N"/>
    <property type="match status" value="1"/>
</dbReference>
<evidence type="ECO:0000256" key="11">
    <source>
        <dbReference type="ARBA" id="ARBA00022799"/>
    </source>
</evidence>
<comment type="similarity">
    <text evidence="5 23">Belongs to the glyceraldehyde-3-phosphate dehydrogenase family.</text>
</comment>
<dbReference type="InterPro" id="IPR020831">
    <property type="entry name" value="GlycerAld/Erythrose_P_DH"/>
</dbReference>
<evidence type="ECO:0000256" key="17">
    <source>
        <dbReference type="ARBA" id="ARBA00023242"/>
    </source>
</evidence>
<feature type="domain" description="Glyceraldehyde 3-phosphate dehydrogenase NAD(P) binding" evidence="24">
    <location>
        <begin position="3"/>
        <end position="119"/>
    </location>
</feature>
<evidence type="ECO:0000256" key="22">
    <source>
        <dbReference type="PIRSR" id="PIRSR000149-3"/>
    </source>
</evidence>
<comment type="catalytic activity">
    <reaction evidence="20">
        <text>D-glyceraldehyde 3-phosphate + phosphate + NAD(+) = (2R)-3-phospho-glyceroyl phosphate + NADH + H(+)</text>
        <dbReference type="Rhea" id="RHEA:10300"/>
        <dbReference type="ChEBI" id="CHEBI:15378"/>
        <dbReference type="ChEBI" id="CHEBI:43474"/>
        <dbReference type="ChEBI" id="CHEBI:57540"/>
        <dbReference type="ChEBI" id="CHEBI:57604"/>
        <dbReference type="ChEBI" id="CHEBI:57945"/>
        <dbReference type="ChEBI" id="CHEBI:59776"/>
        <dbReference type="EC" id="1.2.1.12"/>
    </reaction>
</comment>
<comment type="caution">
    <text evidence="25">The sequence shown here is derived from an EMBL/GenBank/DDBJ whole genome shotgun (WGS) entry which is preliminary data.</text>
</comment>
<evidence type="ECO:0000256" key="7">
    <source>
        <dbReference type="ARBA" id="ARBA00021022"/>
    </source>
</evidence>
<dbReference type="Gene3D" id="3.40.50.720">
    <property type="entry name" value="NAD(P)-binding Rossmann-like Domain"/>
    <property type="match status" value="2"/>
</dbReference>
<dbReference type="PRINTS" id="PR00078">
    <property type="entry name" value="G3PDHDRGNASE"/>
</dbReference>
<evidence type="ECO:0000256" key="18">
    <source>
        <dbReference type="ARBA" id="ARBA00031890"/>
    </source>
</evidence>
<evidence type="ECO:0000256" key="15">
    <source>
        <dbReference type="ARBA" id="ARBA00023152"/>
    </source>
</evidence>
<dbReference type="EC" id="1.2.1.12" evidence="6"/>
<dbReference type="PANTHER" id="PTHR10836">
    <property type="entry name" value="GLYCERALDEHYDE 3-PHOSPHATE DEHYDROGENASE"/>
    <property type="match status" value="1"/>
</dbReference>
<keyword evidence="9" id="KW-0808">Transferase</keyword>
<dbReference type="InterPro" id="IPR036291">
    <property type="entry name" value="NAD(P)-bd_dom_sf"/>
</dbReference>
<evidence type="ECO:0000256" key="10">
    <source>
        <dbReference type="ARBA" id="ARBA00022703"/>
    </source>
</evidence>
<comment type="subunit">
    <text evidence="19">Homotetramer. Interacts with TPPP; the interaction is direct. Interacts (when S-nitrosylated) with SIAH1; leading to nuclear translocation. Interacts with RILPL1/GOSPEL, leading to prevent the interaction between GAPDH and SIAH1 and prevent nuclear translocation. Interacts with CHP1; the interaction increases the binding of CHP1 with microtubules. Associates with microtubules. Interacts with EIF1AD, USP25, PRKCI and WARS1. Interacts with phosphorylated RPL13A; inhibited by oxidatively-modified low-densitity lipoprotein (LDL(ox)). Component of the GAIT complex. Interacts with FKBP6; leading to inhibit GAPDH catalytic activity. Interacts with TRAF2, promoting TRAF2 ubiquitination. Interacts with TRAF3, promoting TRAF3 ubiquitination.</text>
</comment>
<dbReference type="GO" id="GO:0051287">
    <property type="term" value="F:NAD binding"/>
    <property type="evidence" value="ECO:0007669"/>
    <property type="project" value="InterPro"/>
</dbReference>
<keyword evidence="26" id="KW-1185">Reference proteome</keyword>
<protein>
    <recommendedName>
        <fullName evidence="7">Glyceraldehyde-3-phosphate dehydrogenase</fullName>
        <ecNumber evidence="6">1.2.1.12</ecNumber>
    </recommendedName>
    <alternativeName>
        <fullName evidence="18">Peptidyl-cysteine S-nitrosylase GAPDH</fullName>
    </alternativeName>
</protein>
<evidence type="ECO:0000256" key="2">
    <source>
        <dbReference type="ARBA" id="ARBA00004245"/>
    </source>
</evidence>
<dbReference type="GO" id="GO:0005829">
    <property type="term" value="C:cytosol"/>
    <property type="evidence" value="ECO:0007669"/>
    <property type="project" value="UniProtKB-SubCell"/>
</dbReference>
<evidence type="ECO:0000256" key="21">
    <source>
        <dbReference type="ARBA" id="ARBA00048005"/>
    </source>
</evidence>
<sequence>MMVKVRVNRFGRNGWLVTRAFNSGKIDIVIINDPFIELNYMVYMFQYRSTHGKFNGTVQAENGQLGEAGAEYVVESTGVFTTLEKAGAQLKGGAKRVVISAPCADAPMFVMGMNHEKLSAMPPVAPTAWPPLAKVIHDNSGIVEGLIPQSMLSLPPRRWWVAPLGSCGVTGRGAAQNIIPASIGAVEAVGVIPELNGKLTGMDFHVPTHNVSVVDLTCCLEKAAKYDDLKKVVKQASKGALKGILSYNEDQVCIALKDHFVKLVSWYDNEFDCSNRVVDLWSTWPLRSESPLDHQPQQE</sequence>
<dbReference type="GO" id="GO:0004365">
    <property type="term" value="F:glyceraldehyde-3-phosphate dehydrogenase (NAD+) (phosphorylating) activity"/>
    <property type="evidence" value="ECO:0007669"/>
    <property type="project" value="UniProtKB-EC"/>
</dbReference>
<evidence type="ECO:0000256" key="14">
    <source>
        <dbReference type="ARBA" id="ARBA00023027"/>
    </source>
</evidence>
<dbReference type="GO" id="GO:0006915">
    <property type="term" value="P:apoptotic process"/>
    <property type="evidence" value="ECO:0007669"/>
    <property type="project" value="UniProtKB-KW"/>
</dbReference>
<feature type="binding site" evidence="22">
    <location>
        <position position="33"/>
    </location>
    <ligand>
        <name>NAD(+)</name>
        <dbReference type="ChEBI" id="CHEBI:57540"/>
    </ligand>
</feature>
<feature type="non-terminal residue" evidence="25">
    <location>
        <position position="299"/>
    </location>
</feature>
<evidence type="ECO:0000256" key="6">
    <source>
        <dbReference type="ARBA" id="ARBA00013119"/>
    </source>
</evidence>
<dbReference type="GO" id="GO:0006417">
    <property type="term" value="P:regulation of translation"/>
    <property type="evidence" value="ECO:0007669"/>
    <property type="project" value="UniProtKB-KW"/>
</dbReference>
<dbReference type="GO" id="GO:0006096">
    <property type="term" value="P:glycolytic process"/>
    <property type="evidence" value="ECO:0007669"/>
    <property type="project" value="UniProtKB-KW"/>
</dbReference>
<evidence type="ECO:0000256" key="16">
    <source>
        <dbReference type="ARBA" id="ARBA00023212"/>
    </source>
</evidence>
<keyword evidence="8" id="KW-0963">Cytoplasm</keyword>
<dbReference type="Proteomes" id="UP000551758">
    <property type="component" value="Unassembled WGS sequence"/>
</dbReference>
<dbReference type="InterPro" id="IPR020828">
    <property type="entry name" value="GlycerAld_3-P_DH_NAD(P)-bd"/>
</dbReference>
<dbReference type="CDD" id="cd05214">
    <property type="entry name" value="GAPDH_I_N"/>
    <property type="match status" value="1"/>
</dbReference>
<evidence type="ECO:0000256" key="5">
    <source>
        <dbReference type="ARBA" id="ARBA00007406"/>
    </source>
</evidence>
<evidence type="ECO:0000256" key="20">
    <source>
        <dbReference type="ARBA" id="ARBA00047698"/>
    </source>
</evidence>
<dbReference type="SUPFAM" id="SSF51735">
    <property type="entry name" value="NAD(P)-binding Rossmann-fold domains"/>
    <property type="match status" value="1"/>
</dbReference>
<evidence type="ECO:0000256" key="12">
    <source>
        <dbReference type="ARBA" id="ARBA00022845"/>
    </source>
</evidence>
<dbReference type="SUPFAM" id="SSF55347">
    <property type="entry name" value="Glyceraldehyde-3-phosphate dehydrogenase-like, C-terminal domain"/>
    <property type="match status" value="1"/>
</dbReference>
<dbReference type="PIRSF" id="PIRSF000149">
    <property type="entry name" value="GAP_DH"/>
    <property type="match status" value="1"/>
</dbReference>
<evidence type="ECO:0000256" key="3">
    <source>
        <dbReference type="ARBA" id="ARBA00004514"/>
    </source>
</evidence>
<evidence type="ECO:0000313" key="26">
    <source>
        <dbReference type="Proteomes" id="UP000551758"/>
    </source>
</evidence>
<keyword evidence="15" id="KW-0324">Glycolysis</keyword>
<comment type="subcellular location">
    <subcellularLocation>
        <location evidence="2">Cytoplasm</location>
        <location evidence="2">Cytoskeleton</location>
    </subcellularLocation>
    <subcellularLocation>
        <location evidence="3">Cytoplasm</location>
        <location evidence="3">Cytosol</location>
    </subcellularLocation>
    <subcellularLocation>
        <location evidence="1">Nucleus</location>
    </subcellularLocation>
</comment>
<keyword evidence="10" id="KW-0053">Apoptosis</keyword>
<gene>
    <name evidence="25" type="ORF">HPG69_001804</name>
</gene>
<evidence type="ECO:0000256" key="1">
    <source>
        <dbReference type="ARBA" id="ARBA00004123"/>
    </source>
</evidence>
<keyword evidence="16" id="KW-0206">Cytoskeleton</keyword>
<dbReference type="PANTHER" id="PTHR10836:SF111">
    <property type="entry name" value="GLYCERALDEHYDE-3-PHOSPHATE DEHYDROGENASE"/>
    <property type="match status" value="1"/>
</dbReference>
<dbReference type="EMBL" id="JACDTQ010000812">
    <property type="protein sequence ID" value="KAF5925360.1"/>
    <property type="molecule type" value="Genomic_DNA"/>
</dbReference>
<keyword evidence="17" id="KW-0539">Nucleus</keyword>
<keyword evidence="14 22" id="KW-0520">NAD</keyword>
<comment type="pathway">
    <text evidence="4">Carbohydrate degradation; glycolysis; pyruvate from D-glyceraldehyde 3-phosphate: step 1/5.</text>
</comment>
<dbReference type="GO" id="GO:0005856">
    <property type="term" value="C:cytoskeleton"/>
    <property type="evidence" value="ECO:0007669"/>
    <property type="project" value="UniProtKB-SubCell"/>
</dbReference>
<feature type="binding site" evidence="22">
    <location>
        <position position="100"/>
    </location>
    <ligand>
        <name>NAD(+)</name>
        <dbReference type="ChEBI" id="CHEBI:57540"/>
    </ligand>
</feature>
<evidence type="ECO:0000256" key="8">
    <source>
        <dbReference type="ARBA" id="ARBA00022490"/>
    </source>
</evidence>
<feature type="binding site" evidence="22">
    <location>
        <position position="269"/>
    </location>
    <ligand>
        <name>NAD(+)</name>
        <dbReference type="ChEBI" id="CHEBI:57540"/>
    </ligand>
</feature>
<dbReference type="AlphaFoldDB" id="A0A7J7FBH0"/>
<evidence type="ECO:0000256" key="13">
    <source>
        <dbReference type="ARBA" id="ARBA00023002"/>
    </source>
</evidence>
<accession>A0A7J7FBH0</accession>
<evidence type="ECO:0000256" key="4">
    <source>
        <dbReference type="ARBA" id="ARBA00004869"/>
    </source>
</evidence>